<feature type="compositionally biased region" description="Polar residues" evidence="1">
    <location>
        <begin position="396"/>
        <end position="406"/>
    </location>
</feature>
<dbReference type="EnsemblMetazoa" id="XM_003426307">
    <property type="protein sequence ID" value="XP_003426355"/>
    <property type="gene ID" value="LOC100678316"/>
</dbReference>
<dbReference type="RefSeq" id="XP_003426355.1">
    <property type="nucleotide sequence ID" value="XM_003426307.5"/>
</dbReference>
<dbReference type="Proteomes" id="UP000002358">
    <property type="component" value="Chromosome 3"/>
</dbReference>
<evidence type="ECO:0000256" key="1">
    <source>
        <dbReference type="SAM" id="MobiDB-lite"/>
    </source>
</evidence>
<dbReference type="KEGG" id="nvi:100678316"/>
<dbReference type="InParanoid" id="A0A7M7GE65"/>
<feature type="region of interest" description="Disordered" evidence="1">
    <location>
        <begin position="460"/>
        <end position="503"/>
    </location>
</feature>
<feature type="region of interest" description="Disordered" evidence="1">
    <location>
        <begin position="69"/>
        <end position="127"/>
    </location>
</feature>
<dbReference type="AlphaFoldDB" id="A0A7M7GE65"/>
<evidence type="ECO:0000313" key="2">
    <source>
        <dbReference type="EnsemblMetazoa" id="XP_003426355"/>
    </source>
</evidence>
<reference evidence="2" key="1">
    <citation type="submission" date="2021-01" db="UniProtKB">
        <authorList>
            <consortium name="EnsemblMetazoa"/>
        </authorList>
    </citation>
    <scope>IDENTIFICATION</scope>
</reference>
<keyword evidence="3" id="KW-1185">Reference proteome</keyword>
<feature type="region of interest" description="Disordered" evidence="1">
    <location>
        <begin position="310"/>
        <end position="425"/>
    </location>
</feature>
<feature type="compositionally biased region" description="Acidic residues" evidence="1">
    <location>
        <begin position="373"/>
        <end position="383"/>
    </location>
</feature>
<sequence>MVAPAEWSHQSNMPGTYSEALGRPLTEPEVRVKRCLERMPVPDWYRKYSRPPNILKNCVPFECRPASWRTYKKPGNSPRRSTKKRSFRKSPEQSESESSRTSTADSGYQEDRIHGTPNQPRNEDSRTEIDEDLSLLLSASNWSFRSPLNNSNSFPRASRSRRIENINIVFPQPLTETAPSAPPKTVYSKTKNFDLQQRDAGQSESQSPSSNKSHASFLIADLEPSGLTTRMQVFAGPLTSDSGSSDEEQSRRGASSPHSRFLSSAKKSTALERIVQSRRTESGGGLIQKIIDELSRSSGPEAQDLVASMADYARSEEKEEEEEEDQRSIVSSDSELAKSTSISFKSYDLDSADEHPSSPLPALSSAGEYCSSGEEEEEEEEEDRVYWIPCYKNSDMPRTSSQMSNCLSRSGRRSGHSSPGLSPIKREDWLQKHADIWASSCNARETTKASWRQLFRIDETGVGDSGYSDRSATLGSGRSSSGRSSSPAYSSSVSSTPTLQRSSLYESGPYCMRSIFV</sequence>
<feature type="compositionally biased region" description="Polar residues" evidence="1">
    <location>
        <begin position="328"/>
        <end position="344"/>
    </location>
</feature>
<evidence type="ECO:0000313" key="3">
    <source>
        <dbReference type="Proteomes" id="UP000002358"/>
    </source>
</evidence>
<feature type="region of interest" description="Disordered" evidence="1">
    <location>
        <begin position="1"/>
        <end position="27"/>
    </location>
</feature>
<feature type="compositionally biased region" description="Polar residues" evidence="1">
    <location>
        <begin position="252"/>
        <end position="267"/>
    </location>
</feature>
<accession>A0A7M7GE65</accession>
<proteinExistence type="predicted"/>
<feature type="region of interest" description="Disordered" evidence="1">
    <location>
        <begin position="236"/>
        <end position="267"/>
    </location>
</feature>
<name>A0A7M7GE65_NASVI</name>
<dbReference type="GeneID" id="100678316"/>
<feature type="compositionally biased region" description="Low complexity" evidence="1">
    <location>
        <begin position="471"/>
        <end position="503"/>
    </location>
</feature>
<protein>
    <submittedName>
        <fullName evidence="2">Uncharacterized protein</fullName>
    </submittedName>
</protein>
<organism evidence="2 3">
    <name type="scientific">Nasonia vitripennis</name>
    <name type="common">Parasitic wasp</name>
    <dbReference type="NCBI Taxonomy" id="7425"/>
    <lineage>
        <taxon>Eukaryota</taxon>
        <taxon>Metazoa</taxon>
        <taxon>Ecdysozoa</taxon>
        <taxon>Arthropoda</taxon>
        <taxon>Hexapoda</taxon>
        <taxon>Insecta</taxon>
        <taxon>Pterygota</taxon>
        <taxon>Neoptera</taxon>
        <taxon>Endopterygota</taxon>
        <taxon>Hymenoptera</taxon>
        <taxon>Apocrita</taxon>
        <taxon>Proctotrupomorpha</taxon>
        <taxon>Chalcidoidea</taxon>
        <taxon>Pteromalidae</taxon>
        <taxon>Pteromalinae</taxon>
        <taxon>Nasonia</taxon>
    </lineage>
</organism>
<dbReference type="OrthoDB" id="3945418at2759"/>